<dbReference type="OrthoDB" id="792524at2"/>
<dbReference type="AlphaFoldDB" id="A0A366B4M5"/>
<organism evidence="2 3">
    <name type="scientific">Flavobacterium psychrolimnae</name>
    <dbReference type="NCBI Taxonomy" id="249351"/>
    <lineage>
        <taxon>Bacteria</taxon>
        <taxon>Pseudomonadati</taxon>
        <taxon>Bacteroidota</taxon>
        <taxon>Flavobacteriia</taxon>
        <taxon>Flavobacteriales</taxon>
        <taxon>Flavobacteriaceae</taxon>
        <taxon>Flavobacterium</taxon>
    </lineage>
</organism>
<evidence type="ECO:0000259" key="1">
    <source>
        <dbReference type="SMART" id="SM00974"/>
    </source>
</evidence>
<protein>
    <recommendedName>
        <fullName evidence="1">Bacteriophage T5 Orf172 DNA-binding domain-containing protein</fullName>
    </recommendedName>
</protein>
<dbReference type="Proteomes" id="UP000253676">
    <property type="component" value="Unassembled WGS sequence"/>
</dbReference>
<sequence length="233" mass="27782">MKNYTKNFYWVKSDDNHENWFVIAHDEYLAERFFVEIEGYDLEDVQATEICNVIFEDDDADEYFPSNEMFIKNGFEIIKSDVPMIVWKNGKKYCQGDIIHCIKIEKSKTKFGLYIIHTDNSDLFKIGITKNINQRIKQFETGNPFEFTLYEFFETENCRELESLLHKKLKGNRYRKEWFRLNAEELTQACNFARNFIGLPPYLNEIPDLLSGLLTEEEQNDKNKIKNEDDLPF</sequence>
<proteinExistence type="predicted"/>
<evidence type="ECO:0000313" key="3">
    <source>
        <dbReference type="Proteomes" id="UP000253676"/>
    </source>
</evidence>
<evidence type="ECO:0000313" key="2">
    <source>
        <dbReference type="EMBL" id="RBN51164.1"/>
    </source>
</evidence>
<dbReference type="SMART" id="SM00974">
    <property type="entry name" value="T5orf172"/>
    <property type="match status" value="1"/>
</dbReference>
<reference evidence="2 3" key="1">
    <citation type="submission" date="2018-07" db="EMBL/GenBank/DDBJ databases">
        <title>Complete genome sequence of Flavobacterium psychrolimnae LMG 22018.</title>
        <authorList>
            <person name="Kim D.-U."/>
        </authorList>
    </citation>
    <scope>NUCLEOTIDE SEQUENCE [LARGE SCALE GENOMIC DNA]</scope>
    <source>
        <strain evidence="2 3">LMG 22018</strain>
    </source>
</reference>
<feature type="domain" description="Bacteriophage T5 Orf172 DNA-binding" evidence="1">
    <location>
        <begin position="118"/>
        <end position="193"/>
    </location>
</feature>
<dbReference type="Pfam" id="PF13455">
    <property type="entry name" value="MUG113"/>
    <property type="match status" value="1"/>
</dbReference>
<gene>
    <name evidence="2" type="ORF">DR980_04915</name>
</gene>
<dbReference type="EMBL" id="QNUX01000003">
    <property type="protein sequence ID" value="RBN51164.1"/>
    <property type="molecule type" value="Genomic_DNA"/>
</dbReference>
<comment type="caution">
    <text evidence="2">The sequence shown here is derived from an EMBL/GenBank/DDBJ whole genome shotgun (WGS) entry which is preliminary data.</text>
</comment>
<dbReference type="InterPro" id="IPR018306">
    <property type="entry name" value="Phage_T5_Orf172_DNA-bd"/>
</dbReference>
<dbReference type="RefSeq" id="WP_113634134.1">
    <property type="nucleotide sequence ID" value="NZ_QNUX01000003.1"/>
</dbReference>
<name>A0A366B4M5_9FLAO</name>
<keyword evidence="3" id="KW-1185">Reference proteome</keyword>
<accession>A0A366B4M5</accession>